<evidence type="ECO:0000259" key="1">
    <source>
        <dbReference type="Pfam" id="PF21075"/>
    </source>
</evidence>
<dbReference type="GO" id="GO:0004069">
    <property type="term" value="F:L-aspartate:2-oxoglutarate aminotransferase activity"/>
    <property type="evidence" value="ECO:0007669"/>
    <property type="project" value="InterPro"/>
</dbReference>
<dbReference type="AlphaFoldDB" id="A0A9D7FBP9"/>
<proteinExistence type="predicted"/>
<dbReference type="Proteomes" id="UP000886602">
    <property type="component" value="Unassembled WGS sequence"/>
</dbReference>
<dbReference type="PANTHER" id="PTHR43403:SF1">
    <property type="entry name" value="NAD-SPECIFIC GLUTAMATE DEHYDROGENASE"/>
    <property type="match status" value="1"/>
</dbReference>
<gene>
    <name evidence="2" type="ORF">IPJ48_10520</name>
</gene>
<dbReference type="GO" id="GO:0006538">
    <property type="term" value="P:L-glutamate catabolic process"/>
    <property type="evidence" value="ECO:0007669"/>
    <property type="project" value="InterPro"/>
</dbReference>
<dbReference type="InterPro" id="IPR024727">
    <property type="entry name" value="NAD_Glu_DH_N_ACT1"/>
</dbReference>
<dbReference type="GO" id="GO:0004352">
    <property type="term" value="F:glutamate dehydrogenase (NAD+) activity"/>
    <property type="evidence" value="ECO:0007669"/>
    <property type="project" value="InterPro"/>
</dbReference>
<evidence type="ECO:0000313" key="3">
    <source>
        <dbReference type="Proteomes" id="UP000886602"/>
    </source>
</evidence>
<name>A0A9D7FBP9_9RHOO</name>
<comment type="caution">
    <text evidence="2">The sequence shown here is derived from an EMBL/GenBank/DDBJ whole genome shotgun (WGS) entry which is preliminary data.</text>
</comment>
<reference evidence="2" key="1">
    <citation type="submission" date="2020-10" db="EMBL/GenBank/DDBJ databases">
        <title>Connecting structure to function with the recovery of over 1000 high-quality activated sludge metagenome-assembled genomes encoding full-length rRNA genes using long-read sequencing.</title>
        <authorList>
            <person name="Singleton C.M."/>
            <person name="Petriglieri F."/>
            <person name="Kristensen J.M."/>
            <person name="Kirkegaard R.H."/>
            <person name="Michaelsen T.Y."/>
            <person name="Andersen M.H."/>
            <person name="Karst S.M."/>
            <person name="Dueholm M.S."/>
            <person name="Nielsen P.H."/>
            <person name="Albertsen M."/>
        </authorList>
    </citation>
    <scope>NUCLEOTIDE SEQUENCE</scope>
    <source>
        <strain evidence="2">EsbW_18-Q3-R4-48_MAXAC.044</strain>
    </source>
</reference>
<dbReference type="InterPro" id="IPR007780">
    <property type="entry name" value="NAD_Glu_DH_bac"/>
</dbReference>
<accession>A0A9D7FBP9</accession>
<dbReference type="EMBL" id="JADJNC010000015">
    <property type="protein sequence ID" value="MBK7423488.1"/>
    <property type="molecule type" value="Genomic_DNA"/>
</dbReference>
<dbReference type="PANTHER" id="PTHR43403">
    <property type="entry name" value="NAD-SPECIFIC GLUTAMATE DEHYDROGENASE"/>
    <property type="match status" value="1"/>
</dbReference>
<evidence type="ECO:0000313" key="2">
    <source>
        <dbReference type="EMBL" id="MBK7423488.1"/>
    </source>
</evidence>
<organism evidence="2 3">
    <name type="scientific">Candidatus Propionivibrio dominans</name>
    <dbReference type="NCBI Taxonomy" id="2954373"/>
    <lineage>
        <taxon>Bacteria</taxon>
        <taxon>Pseudomonadati</taxon>
        <taxon>Pseudomonadota</taxon>
        <taxon>Betaproteobacteria</taxon>
        <taxon>Rhodocyclales</taxon>
        <taxon>Rhodocyclaceae</taxon>
        <taxon>Propionivibrio</taxon>
    </lineage>
</organism>
<feature type="domain" description="NAD-glutamate dehydrogenase N-terminal ACT1" evidence="1">
    <location>
        <begin position="32"/>
        <end position="138"/>
    </location>
</feature>
<sequence>MTIMVDTDNSLLRNLREISARQKISSDLSGHLEQYFANADVAGIGEASPEELHGAAVQHHRLGQSRLPGQAVIAFYTPDFDRHGWHSAHTIVDIVTDDMPFLIDSITMLIYHQGLTIHRLMHPLLGVERDASGKLLRSAGLGSVGT</sequence>
<dbReference type="Pfam" id="PF21075">
    <property type="entry name" value="GDH_ACT1"/>
    <property type="match status" value="1"/>
</dbReference>
<protein>
    <submittedName>
        <fullName evidence="2">NAD-glutamate dehydrogenase</fullName>
    </submittedName>
</protein>